<proteinExistence type="predicted"/>
<dbReference type="Gene3D" id="3.90.226.10">
    <property type="entry name" value="2-enoyl-CoA Hydratase, Chain A, domain 1"/>
    <property type="match status" value="1"/>
</dbReference>
<dbReference type="Pfam" id="PF03572">
    <property type="entry name" value="Peptidase_S41"/>
    <property type="match status" value="1"/>
</dbReference>
<dbReference type="PANTHER" id="PTHR32060:SF30">
    <property type="entry name" value="CARBOXY-TERMINAL PROCESSING PROTEASE CTPA"/>
    <property type="match status" value="1"/>
</dbReference>
<sequence length="379" mass="39394">MKRMGAGLACVAALVLSACAAGGSSPDSSLSTHSQGGGDHALASPEGRPSGVVATTAPAGTFSVSVHAPKALEGTGDVTTADGRREYLETVAGWLGSNGLLVDLSSWAQDVDAAQRALSERNTLTVLRAEVAGLVSTAGGRHSHYLAPGDSGFTPAFRLPTVTTGHGISRVVLPEGGGADVEAYTRYARAGLDAIHRVKESTDCGWVIDLRDNGGGTSWSMLAAVAPLLPDGSLGGFRERDGTRLAVDHGPGWVSQDEDFRFVYDPQLDVDQPVAVLIDQRTASAAEAVTTAFHAQPDTQIIGQRTAGLATGNVSQALEDGARILLTTAWMVDVEGNRFPEGIQPGIVVPPRLGDTDSEDNPMVQAGEEWLRSVCSDDE</sequence>
<evidence type="ECO:0000256" key="2">
    <source>
        <dbReference type="SAM" id="SignalP"/>
    </source>
</evidence>
<accession>A0A345NLS9</accession>
<gene>
    <name evidence="4" type="ORF">DV701_07480</name>
</gene>
<dbReference type="CDD" id="cd06567">
    <property type="entry name" value="Peptidase_S41"/>
    <property type="match status" value="1"/>
</dbReference>
<dbReference type="GO" id="GO:0004175">
    <property type="term" value="F:endopeptidase activity"/>
    <property type="evidence" value="ECO:0007669"/>
    <property type="project" value="TreeGrafter"/>
</dbReference>
<feature type="chain" id="PRO_5016592199" description="Tail specific protease domain-containing protein" evidence="2">
    <location>
        <begin position="21"/>
        <end position="379"/>
    </location>
</feature>
<evidence type="ECO:0000256" key="1">
    <source>
        <dbReference type="SAM" id="MobiDB-lite"/>
    </source>
</evidence>
<evidence type="ECO:0000313" key="4">
    <source>
        <dbReference type="EMBL" id="AXH95987.1"/>
    </source>
</evidence>
<dbReference type="EMBL" id="CP031229">
    <property type="protein sequence ID" value="AXH95987.1"/>
    <property type="molecule type" value="Genomic_DNA"/>
</dbReference>
<dbReference type="GO" id="GO:0007165">
    <property type="term" value="P:signal transduction"/>
    <property type="evidence" value="ECO:0007669"/>
    <property type="project" value="TreeGrafter"/>
</dbReference>
<feature type="region of interest" description="Disordered" evidence="1">
    <location>
        <begin position="25"/>
        <end position="55"/>
    </location>
</feature>
<reference evidence="4 5" key="1">
    <citation type="submission" date="2018-07" db="EMBL/GenBank/DDBJ databases">
        <title>Complete genome sequencing of Ornithinimicrobium sp. AMA3305.</title>
        <authorList>
            <person name="Bae J.-W."/>
        </authorList>
    </citation>
    <scope>NUCLEOTIDE SEQUENCE [LARGE SCALE GENOMIC DNA]</scope>
    <source>
        <strain evidence="4 5">AMA3305</strain>
    </source>
</reference>
<name>A0A345NLS9_9MICO</name>
<dbReference type="InterPro" id="IPR029045">
    <property type="entry name" value="ClpP/crotonase-like_dom_sf"/>
</dbReference>
<dbReference type="KEGG" id="orn:DV701_07480"/>
<feature type="signal peptide" evidence="2">
    <location>
        <begin position="1"/>
        <end position="20"/>
    </location>
</feature>
<dbReference type="SMART" id="SM00245">
    <property type="entry name" value="TSPc"/>
    <property type="match status" value="1"/>
</dbReference>
<evidence type="ECO:0000259" key="3">
    <source>
        <dbReference type="SMART" id="SM00245"/>
    </source>
</evidence>
<dbReference type="GO" id="GO:0006508">
    <property type="term" value="P:proteolysis"/>
    <property type="evidence" value="ECO:0007669"/>
    <property type="project" value="InterPro"/>
</dbReference>
<dbReference type="AlphaFoldDB" id="A0A345NLS9"/>
<evidence type="ECO:0000313" key="5">
    <source>
        <dbReference type="Proteomes" id="UP000253790"/>
    </source>
</evidence>
<dbReference type="GO" id="GO:0030288">
    <property type="term" value="C:outer membrane-bounded periplasmic space"/>
    <property type="evidence" value="ECO:0007669"/>
    <property type="project" value="TreeGrafter"/>
</dbReference>
<dbReference type="GO" id="GO:0008236">
    <property type="term" value="F:serine-type peptidase activity"/>
    <property type="evidence" value="ECO:0007669"/>
    <property type="project" value="InterPro"/>
</dbReference>
<dbReference type="PROSITE" id="PS51257">
    <property type="entry name" value="PROKAR_LIPOPROTEIN"/>
    <property type="match status" value="1"/>
</dbReference>
<dbReference type="OrthoDB" id="7314861at2"/>
<dbReference type="Proteomes" id="UP000253790">
    <property type="component" value="Chromosome"/>
</dbReference>
<dbReference type="PANTHER" id="PTHR32060">
    <property type="entry name" value="TAIL-SPECIFIC PROTEASE"/>
    <property type="match status" value="1"/>
</dbReference>
<organism evidence="4 5">
    <name type="scientific">Ornithinimicrobium avium</name>
    <dbReference type="NCBI Taxonomy" id="2283195"/>
    <lineage>
        <taxon>Bacteria</taxon>
        <taxon>Bacillati</taxon>
        <taxon>Actinomycetota</taxon>
        <taxon>Actinomycetes</taxon>
        <taxon>Micrococcales</taxon>
        <taxon>Ornithinimicrobiaceae</taxon>
        <taxon>Ornithinimicrobium</taxon>
    </lineage>
</organism>
<keyword evidence="5" id="KW-1185">Reference proteome</keyword>
<keyword evidence="2" id="KW-0732">Signal</keyword>
<dbReference type="SUPFAM" id="SSF52096">
    <property type="entry name" value="ClpP/crotonase"/>
    <property type="match status" value="1"/>
</dbReference>
<dbReference type="InterPro" id="IPR005151">
    <property type="entry name" value="Tail-specific_protease"/>
</dbReference>
<protein>
    <recommendedName>
        <fullName evidence="3">Tail specific protease domain-containing protein</fullName>
    </recommendedName>
</protein>
<feature type="domain" description="Tail specific protease" evidence="3">
    <location>
        <begin position="139"/>
        <end position="350"/>
    </location>
</feature>